<proteinExistence type="predicted"/>
<dbReference type="SUPFAM" id="SSF81593">
    <property type="entry name" value="Nucleotidyltransferase substrate binding subunit/domain"/>
    <property type="match status" value="1"/>
</dbReference>
<reference evidence="1 2" key="2">
    <citation type="submission" date="2020-05" db="EMBL/GenBank/DDBJ databases">
        <title>Draft genome sequence of Desulfovibrio sp. strainFSS-1.</title>
        <authorList>
            <person name="Shimoshige H."/>
            <person name="Kobayashi H."/>
            <person name="Maekawa T."/>
        </authorList>
    </citation>
    <scope>NUCLEOTIDE SEQUENCE [LARGE SCALE GENOMIC DNA]</scope>
    <source>
        <strain evidence="1 2">SIID29052-01</strain>
    </source>
</reference>
<name>A0A6V8LWJ1_9BACT</name>
<dbReference type="EMBL" id="BLTE01000015">
    <property type="protein sequence ID" value="GFK95260.1"/>
    <property type="molecule type" value="Genomic_DNA"/>
</dbReference>
<comment type="caution">
    <text evidence="1">The sequence shown here is derived from an EMBL/GenBank/DDBJ whole genome shotgun (WGS) entry which is preliminary data.</text>
</comment>
<organism evidence="1 2">
    <name type="scientific">Fundidesulfovibrio magnetotacticus</name>
    <dbReference type="NCBI Taxonomy" id="2730080"/>
    <lineage>
        <taxon>Bacteria</taxon>
        <taxon>Pseudomonadati</taxon>
        <taxon>Thermodesulfobacteriota</taxon>
        <taxon>Desulfovibrionia</taxon>
        <taxon>Desulfovibrionales</taxon>
        <taxon>Desulfovibrionaceae</taxon>
        <taxon>Fundidesulfovibrio</taxon>
    </lineage>
</organism>
<evidence type="ECO:0000313" key="1">
    <source>
        <dbReference type="EMBL" id="GFK95260.1"/>
    </source>
</evidence>
<reference evidence="1 2" key="1">
    <citation type="submission" date="2020-04" db="EMBL/GenBank/DDBJ databases">
        <authorList>
            <consortium name="Desulfovibrio sp. FSS-1 genome sequencing consortium"/>
            <person name="Shimoshige H."/>
            <person name="Kobayashi H."/>
            <person name="Maekawa T."/>
        </authorList>
    </citation>
    <scope>NUCLEOTIDE SEQUENCE [LARGE SCALE GENOMIC DNA]</scope>
    <source>
        <strain evidence="1 2">SIID29052-01</strain>
    </source>
</reference>
<evidence type="ECO:0008006" key="3">
    <source>
        <dbReference type="Google" id="ProtNLM"/>
    </source>
</evidence>
<dbReference type="RefSeq" id="WP_173086111.1">
    <property type="nucleotide sequence ID" value="NZ_BLTE01000015.1"/>
</dbReference>
<dbReference type="AlphaFoldDB" id="A0A6V8LWJ1"/>
<sequence>MSALSAKELIAKGVAQLERSAERLGKSYEICLKANRESPADEDYDAFEALAGRFSRTSDILLQKVFRALDAYDLYESGTPLDVINRADKRELFDDVGSIKRIRALRNTIAHEYELEDIVRLMNEILLLTPDLLEACKRSIAYARELIES</sequence>
<gene>
    <name evidence="1" type="ORF">NNJEOMEG_03118</name>
</gene>
<protein>
    <recommendedName>
        <fullName evidence="3">DUF86 domain-containing protein</fullName>
    </recommendedName>
</protein>
<evidence type="ECO:0000313" key="2">
    <source>
        <dbReference type="Proteomes" id="UP000494245"/>
    </source>
</evidence>
<dbReference type="Gene3D" id="1.20.120.330">
    <property type="entry name" value="Nucleotidyltransferases domain 2"/>
    <property type="match status" value="1"/>
</dbReference>
<accession>A0A6V8LWJ1</accession>
<keyword evidence="2" id="KW-1185">Reference proteome</keyword>
<dbReference type="Proteomes" id="UP000494245">
    <property type="component" value="Unassembled WGS sequence"/>
</dbReference>